<reference evidence="4" key="2">
    <citation type="submission" date="2010-07" db="EMBL/GenBank/DDBJ databases">
        <title>Complete genome sequence of Arthrobacter arilaitensis (strain DSM 16368 / CIP 108037 / JCM 13566 / Re117).</title>
        <authorList>
            <person name="Genoscope."/>
        </authorList>
    </citation>
    <scope>NUCLEOTIDE SEQUENCE [LARGE SCALE GENOMIC DNA]</scope>
    <source>
        <strain evidence="4">DSM 16368 / CIP 108037 / IAM 15318 / JCM 13566 / Re117</strain>
    </source>
</reference>
<dbReference type="PANTHER" id="PTHR33744">
    <property type="entry name" value="CARBOHYDRATE DIACID REGULATOR"/>
    <property type="match status" value="1"/>
</dbReference>
<evidence type="ECO:0000313" key="3">
    <source>
        <dbReference type="EMBL" id="CBT77418.1"/>
    </source>
</evidence>
<dbReference type="RefSeq" id="WP_013350517.1">
    <property type="nucleotide sequence ID" value="NC_014550.1"/>
</dbReference>
<dbReference type="Pfam" id="PF07905">
    <property type="entry name" value="PucR"/>
    <property type="match status" value="1"/>
</dbReference>
<proteinExistence type="predicted"/>
<protein>
    <submittedName>
        <fullName evidence="3">Transcriptional regulator</fullName>
    </submittedName>
</protein>
<keyword evidence="4" id="KW-1185">Reference proteome</keyword>
<evidence type="ECO:0000313" key="4">
    <source>
        <dbReference type="Proteomes" id="UP000006878"/>
    </source>
</evidence>
<evidence type="ECO:0000259" key="1">
    <source>
        <dbReference type="Pfam" id="PF07905"/>
    </source>
</evidence>
<gene>
    <name evidence="3" type="ordered locus">AARI_32170</name>
</gene>
<dbReference type="InterPro" id="IPR051448">
    <property type="entry name" value="CdaR-like_regulators"/>
</dbReference>
<dbReference type="PANTHER" id="PTHR33744:SF1">
    <property type="entry name" value="DNA-BINDING TRANSCRIPTIONAL ACTIVATOR ADER"/>
    <property type="match status" value="1"/>
</dbReference>
<sequence>MTLVEKTRDARTNCPDQSIATMDQLLQLPAVLAGNPQLFADQASLNRHVGWVHVLENSDPRTYLRGQELVLTTGIGWGPETCFEQYVTELVELDSAGLLLELGTHCPAVPAALIQSCKEHSFPLVALHEPVAFVEITVALHQLLFTSQTRRIEAGGEVTAHFTALMQLGAPAETILRDCARLLNATVVLEDSGYNVLRHASAVPMPADFFEHWQDRSRSLHVTGNAGRQVIPVQIHGRHFGSLIAPDTATHPAGSLHVLTMAGIALGTELLRKQEPASLAFDTACELLDDLMLRKDADSDLLAGKFEASGFPVHHRQLRGFAIPLASCADLRAAARQIERTIGKDLRPVIGARNAPASKLFGFFSAIPGKLPPDWPQTLHLDEVAGYFDGPLYLGAAVNDFGLLADSIRQAIGGCELSLAANQPVVLAEEYPLALLAHELRHEPAMQRLPQQVLAPILALDPARRTECLRVLRAYLASPTNRSQAATRCQLSRSVFYQRLGLLESLLDMDLNDAQSLTILSLGLAVYQQSVAA</sequence>
<dbReference type="EMBL" id="FQ311875">
    <property type="protein sequence ID" value="CBT77418.1"/>
    <property type="molecule type" value="Genomic_DNA"/>
</dbReference>
<reference evidence="4" key="1">
    <citation type="journal article" date="2010" name="PLoS ONE">
        <title>The Arthrobacter arilaitensis Re117 genome sequence reveals its genetic adaptation to the surface of cheese.</title>
        <authorList>
            <person name="Monnet C."/>
            <person name="Loux V."/>
            <person name="Gibrat J.F."/>
            <person name="Spinnler E."/>
            <person name="Barbe V."/>
            <person name="Vacherie B."/>
            <person name="Gavory F."/>
            <person name="Gourbeyre E."/>
            <person name="Siguier P."/>
            <person name="Chandler M."/>
            <person name="Elleuch R."/>
            <person name="Irlinger F."/>
            <person name="Vallaeys T."/>
        </authorList>
    </citation>
    <scope>NUCLEOTIDE SEQUENCE</scope>
    <source>
        <strain evidence="4">DSM 16368 / CIP 108037 / IAM 15318 / JCM 13566 / Re117</strain>
    </source>
</reference>
<name>A0ABM9Q1I1_GLUAR</name>
<organism evidence="3 4">
    <name type="scientific">Glutamicibacter arilaitensis (strain DSM 16368 / CIP 108037 / IAM 15318 / JCM 13566 / NCIMB 14258 / Re117)</name>
    <name type="common">Arthrobacter arilaitensis</name>
    <dbReference type="NCBI Taxonomy" id="861360"/>
    <lineage>
        <taxon>Bacteria</taxon>
        <taxon>Bacillati</taxon>
        <taxon>Actinomycetota</taxon>
        <taxon>Actinomycetes</taxon>
        <taxon>Micrococcales</taxon>
        <taxon>Micrococcaceae</taxon>
        <taxon>Glutamicibacter</taxon>
    </lineage>
</organism>
<feature type="domain" description="Purine catabolism PurC-like" evidence="1">
    <location>
        <begin position="24"/>
        <end position="144"/>
    </location>
</feature>
<dbReference type="GeneID" id="303186761"/>
<feature type="domain" description="PucR C-terminal helix-turn-helix" evidence="2">
    <location>
        <begin position="469"/>
        <end position="525"/>
    </location>
</feature>
<evidence type="ECO:0000259" key="2">
    <source>
        <dbReference type="Pfam" id="PF13556"/>
    </source>
</evidence>
<accession>A0ABM9Q1I1</accession>
<dbReference type="Gene3D" id="1.10.10.2840">
    <property type="entry name" value="PucR C-terminal helix-turn-helix domain"/>
    <property type="match status" value="1"/>
</dbReference>
<dbReference type="Proteomes" id="UP000006878">
    <property type="component" value="Chromosome"/>
</dbReference>
<dbReference type="InterPro" id="IPR025736">
    <property type="entry name" value="PucR_C-HTH_dom"/>
</dbReference>
<dbReference type="InterPro" id="IPR012914">
    <property type="entry name" value="PucR_dom"/>
</dbReference>
<dbReference type="Pfam" id="PF13556">
    <property type="entry name" value="HTH_30"/>
    <property type="match status" value="1"/>
</dbReference>
<dbReference type="InterPro" id="IPR042070">
    <property type="entry name" value="PucR_C-HTH_sf"/>
</dbReference>